<evidence type="ECO:0000313" key="4">
    <source>
        <dbReference type="EMBL" id="PZO44258.1"/>
    </source>
</evidence>
<dbReference type="SMART" id="SM00028">
    <property type="entry name" value="TPR"/>
    <property type="match status" value="2"/>
</dbReference>
<reference evidence="4 5" key="1">
    <citation type="submission" date="2018-04" db="EMBL/GenBank/DDBJ databases">
        <authorList>
            <person name="Go L.Y."/>
            <person name="Mitchell J.A."/>
        </authorList>
    </citation>
    <scope>NUCLEOTIDE SEQUENCE [LARGE SCALE GENOMIC DNA]</scope>
    <source>
        <strain evidence="4">ULC066bin1</strain>
    </source>
</reference>
<dbReference type="InterPro" id="IPR001623">
    <property type="entry name" value="DnaJ_domain"/>
</dbReference>
<gene>
    <name evidence="4" type="ORF">DCF19_03390</name>
</gene>
<proteinExistence type="predicted"/>
<dbReference type="InterPro" id="IPR036869">
    <property type="entry name" value="J_dom_sf"/>
</dbReference>
<dbReference type="EMBL" id="QBML01000003">
    <property type="protein sequence ID" value="PZO44258.1"/>
    <property type="molecule type" value="Genomic_DNA"/>
</dbReference>
<evidence type="ECO:0000256" key="2">
    <source>
        <dbReference type="SAM" id="MobiDB-lite"/>
    </source>
</evidence>
<dbReference type="SUPFAM" id="SSF48452">
    <property type="entry name" value="TPR-like"/>
    <property type="match status" value="1"/>
</dbReference>
<dbReference type="SMART" id="SM00271">
    <property type="entry name" value="DnaJ"/>
    <property type="match status" value="1"/>
</dbReference>
<dbReference type="SUPFAM" id="SSF46565">
    <property type="entry name" value="Chaperone J-domain"/>
    <property type="match status" value="1"/>
</dbReference>
<organism evidence="4 5">
    <name type="scientific">Pseudanabaena frigida</name>
    <dbReference type="NCBI Taxonomy" id="945775"/>
    <lineage>
        <taxon>Bacteria</taxon>
        <taxon>Bacillati</taxon>
        <taxon>Cyanobacteriota</taxon>
        <taxon>Cyanophyceae</taxon>
        <taxon>Pseudanabaenales</taxon>
        <taxon>Pseudanabaenaceae</taxon>
        <taxon>Pseudanabaena</taxon>
    </lineage>
</organism>
<keyword evidence="1" id="KW-0802">TPR repeat</keyword>
<dbReference type="Pfam" id="PF00226">
    <property type="entry name" value="DnaJ"/>
    <property type="match status" value="1"/>
</dbReference>
<feature type="domain" description="J" evidence="3">
    <location>
        <begin position="24"/>
        <end position="94"/>
    </location>
</feature>
<protein>
    <submittedName>
        <fullName evidence="4">Molecular chaperone DnaJ</fullName>
    </submittedName>
</protein>
<feature type="repeat" description="TPR" evidence="1">
    <location>
        <begin position="287"/>
        <end position="320"/>
    </location>
</feature>
<dbReference type="InterPro" id="IPR011990">
    <property type="entry name" value="TPR-like_helical_dom_sf"/>
</dbReference>
<dbReference type="Gene3D" id="1.10.287.110">
    <property type="entry name" value="DnaJ domain"/>
    <property type="match status" value="1"/>
</dbReference>
<evidence type="ECO:0000256" key="1">
    <source>
        <dbReference type="PROSITE-ProRule" id="PRU00339"/>
    </source>
</evidence>
<dbReference type="PROSITE" id="PS50005">
    <property type="entry name" value="TPR"/>
    <property type="match status" value="1"/>
</dbReference>
<dbReference type="Proteomes" id="UP000249467">
    <property type="component" value="Unassembled WGS sequence"/>
</dbReference>
<dbReference type="PROSITE" id="PS50076">
    <property type="entry name" value="DNAJ_2"/>
    <property type="match status" value="1"/>
</dbReference>
<feature type="region of interest" description="Disordered" evidence="2">
    <location>
        <begin position="334"/>
        <end position="358"/>
    </location>
</feature>
<dbReference type="AlphaFoldDB" id="A0A2W4YMR5"/>
<evidence type="ECO:0000259" key="3">
    <source>
        <dbReference type="PROSITE" id="PS50076"/>
    </source>
</evidence>
<evidence type="ECO:0000313" key="5">
    <source>
        <dbReference type="Proteomes" id="UP000249467"/>
    </source>
</evidence>
<dbReference type="Gene3D" id="1.25.40.10">
    <property type="entry name" value="Tetratricopeptide repeat domain"/>
    <property type="match status" value="1"/>
</dbReference>
<comment type="caution">
    <text evidence="4">The sequence shown here is derived from an EMBL/GenBank/DDBJ whole genome shotgun (WGS) entry which is preliminary data.</text>
</comment>
<sequence length="377" mass="43674">MNQSKEPKLQFIRFDRGISQYNHDYYAALGLPIVSNPTYIRNVYLRIARILHPDVYGFSADEKAIATQYLAKLVNPAYNDLMNEQNRQAYQGIFKLLAKRLMQRSRNIQIHSESACELIMTPSDELYERLVTEIAKVQYQSLNQILDYTAQISELNLVYILYKEGYRHGAVNMPPILTPMLTPKSTKSYTQNFLPPPSKPSYEYNLQYSFEQQFSHLQAKSDETIIQNSSNLQAKSDETIIQTRGEDDEIEMMNARIKICEIYILQSDWKAALRDLREILRVDSNNSKCLALLGVVYKNINQPQMAKASFKRSLYINPQEALALKHLLEFNESDSATTDENSKSDRKSIPSTIKKPPIQQKRSWLNHLLEWLSSRRS</sequence>
<dbReference type="CDD" id="cd06257">
    <property type="entry name" value="DnaJ"/>
    <property type="match status" value="1"/>
</dbReference>
<accession>A0A2W4YMR5</accession>
<reference evidence="4 5" key="2">
    <citation type="submission" date="2018-06" db="EMBL/GenBank/DDBJ databases">
        <title>Metagenomic assembly of (sub)arctic Cyanobacteria and their associated microbiome from non-axenic cultures.</title>
        <authorList>
            <person name="Baurain D."/>
        </authorList>
    </citation>
    <scope>NUCLEOTIDE SEQUENCE [LARGE SCALE GENOMIC DNA]</scope>
    <source>
        <strain evidence="4">ULC066bin1</strain>
    </source>
</reference>
<dbReference type="InterPro" id="IPR019734">
    <property type="entry name" value="TPR_rpt"/>
</dbReference>
<name>A0A2W4YMR5_9CYAN</name>